<proteinExistence type="predicted"/>
<dbReference type="OrthoDB" id="6447727at2759"/>
<organism evidence="2 3">
    <name type="scientific">Araneus ventricosus</name>
    <name type="common">Orbweaver spider</name>
    <name type="synonym">Epeira ventricosa</name>
    <dbReference type="NCBI Taxonomy" id="182803"/>
    <lineage>
        <taxon>Eukaryota</taxon>
        <taxon>Metazoa</taxon>
        <taxon>Ecdysozoa</taxon>
        <taxon>Arthropoda</taxon>
        <taxon>Chelicerata</taxon>
        <taxon>Arachnida</taxon>
        <taxon>Araneae</taxon>
        <taxon>Araneomorphae</taxon>
        <taxon>Entelegynae</taxon>
        <taxon>Araneoidea</taxon>
        <taxon>Araneidae</taxon>
        <taxon>Araneus</taxon>
    </lineage>
</organism>
<accession>A0A4Y2FD58</accession>
<evidence type="ECO:0000256" key="1">
    <source>
        <dbReference type="SAM" id="MobiDB-lite"/>
    </source>
</evidence>
<gene>
    <name evidence="2" type="ORF">AVEN_71507_1</name>
</gene>
<protein>
    <submittedName>
        <fullName evidence="2">Uncharacterized protein</fullName>
    </submittedName>
</protein>
<evidence type="ECO:0000313" key="2">
    <source>
        <dbReference type="EMBL" id="GBM38618.1"/>
    </source>
</evidence>
<evidence type="ECO:0000313" key="3">
    <source>
        <dbReference type="Proteomes" id="UP000499080"/>
    </source>
</evidence>
<keyword evidence="3" id="KW-1185">Reference proteome</keyword>
<dbReference type="AlphaFoldDB" id="A0A4Y2FD58"/>
<reference evidence="2 3" key="1">
    <citation type="journal article" date="2019" name="Sci. Rep.">
        <title>Orb-weaving spider Araneus ventricosus genome elucidates the spidroin gene catalogue.</title>
        <authorList>
            <person name="Kono N."/>
            <person name="Nakamura H."/>
            <person name="Ohtoshi R."/>
            <person name="Moran D.A.P."/>
            <person name="Shinohara A."/>
            <person name="Yoshida Y."/>
            <person name="Fujiwara M."/>
            <person name="Mori M."/>
            <person name="Tomita M."/>
            <person name="Arakawa K."/>
        </authorList>
    </citation>
    <scope>NUCLEOTIDE SEQUENCE [LARGE SCALE GENOMIC DNA]</scope>
</reference>
<dbReference type="EMBL" id="BGPR01000873">
    <property type="protein sequence ID" value="GBM38618.1"/>
    <property type="molecule type" value="Genomic_DNA"/>
</dbReference>
<name>A0A4Y2FD58_ARAVE</name>
<sequence>MPDNDLVSPYTAIEKVNGFKMPILQDTGTTVDIVFRNRIRPEMLTEEELIPEYEIPVSANILNVSAQNEPNIEYSETEIANESQWSSVNGENNESQIEMRIEHEDMAELMQFQKEGIYSQVETVSHFLVSDVEEDTMRKSLNSQTAESLVTENIERD</sequence>
<dbReference type="Proteomes" id="UP000499080">
    <property type="component" value="Unassembled WGS sequence"/>
</dbReference>
<feature type="region of interest" description="Disordered" evidence="1">
    <location>
        <begin position="137"/>
        <end position="157"/>
    </location>
</feature>
<feature type="compositionally biased region" description="Polar residues" evidence="1">
    <location>
        <begin position="139"/>
        <end position="151"/>
    </location>
</feature>
<comment type="caution">
    <text evidence="2">The sequence shown here is derived from an EMBL/GenBank/DDBJ whole genome shotgun (WGS) entry which is preliminary data.</text>
</comment>